<dbReference type="EMBL" id="CP001785">
    <property type="protein sequence ID" value="ACX52805.1"/>
    <property type="molecule type" value="Genomic_DNA"/>
</dbReference>
<dbReference type="OrthoDB" id="9791271at2"/>
<dbReference type="KEGG" id="adg:Adeg_1713"/>
<name>C9R926_AMMDK</name>
<organism evidence="1 2">
    <name type="scientific">Ammonifex degensii (strain DSM 10501 / KC4)</name>
    <dbReference type="NCBI Taxonomy" id="429009"/>
    <lineage>
        <taxon>Bacteria</taxon>
        <taxon>Bacillati</taxon>
        <taxon>Bacillota</taxon>
        <taxon>Clostridia</taxon>
        <taxon>Thermoanaerobacterales</taxon>
        <taxon>Thermoanaerobacteraceae</taxon>
        <taxon>Ammonifex</taxon>
    </lineage>
</organism>
<reference evidence="1 2" key="1">
    <citation type="submission" date="2009-10" db="EMBL/GenBank/DDBJ databases">
        <title>Complete sequence of chromosome of Ammonifex degensii KC4.</title>
        <authorList>
            <consortium name="US DOE Joint Genome Institute"/>
            <person name="Kerfeld C."/>
            <person name="Goodner B."/>
            <person name="Huber H."/>
            <person name="Stetter K."/>
            <person name="Lucas S."/>
            <person name="Copeland A."/>
            <person name="Lapidus A."/>
            <person name="Glavina del Rio T."/>
            <person name="Dalin E."/>
            <person name="Tice H."/>
            <person name="Bruce D."/>
            <person name="Goodwin L."/>
            <person name="Pitluck S."/>
            <person name="Saunders E."/>
            <person name="Brettin T."/>
            <person name="Detter J.C."/>
            <person name="Han C."/>
            <person name="Larimer F."/>
            <person name="Land M."/>
            <person name="Hauser L."/>
            <person name="Kyrpides N."/>
            <person name="Ovchinnikova G."/>
            <person name="Richardson P."/>
        </authorList>
    </citation>
    <scope>NUCLEOTIDE SEQUENCE [LARGE SCALE GENOMIC DNA]</scope>
    <source>
        <strain evidence="2">DSM 10501 / KC4</strain>
    </source>
</reference>
<dbReference type="RefSeq" id="WP_015739682.1">
    <property type="nucleotide sequence ID" value="NC_013385.1"/>
</dbReference>
<protein>
    <submittedName>
        <fullName evidence="1">Uncharacterized protein</fullName>
    </submittedName>
</protein>
<dbReference type="Pfam" id="PF22271">
    <property type="entry name" value="DUF6955"/>
    <property type="match status" value="1"/>
</dbReference>
<keyword evidence="2" id="KW-1185">Reference proteome</keyword>
<dbReference type="AlphaFoldDB" id="C9R926"/>
<dbReference type="HOGENOM" id="CLU_2044764_0_0_9"/>
<evidence type="ECO:0000313" key="1">
    <source>
        <dbReference type="EMBL" id="ACX52805.1"/>
    </source>
</evidence>
<dbReference type="eggNOG" id="ENOG50338B3">
    <property type="taxonomic scope" value="Bacteria"/>
</dbReference>
<accession>C9R926</accession>
<evidence type="ECO:0000313" key="2">
    <source>
        <dbReference type="Proteomes" id="UP000002620"/>
    </source>
</evidence>
<dbReference type="STRING" id="429009.Adeg_1713"/>
<sequence>MGYSLAVILDAKRFEAIKGTGLEEKVSDMFGGAVKALILDVPEEPQAKKILAEFPGARIDARGFLEEVPVAFKRAVFEEIKNKKSIGPEVIDAVLARIGEIKEMAAKESEYLPPPDIEVE</sequence>
<dbReference type="Proteomes" id="UP000002620">
    <property type="component" value="Chromosome"/>
</dbReference>
<proteinExistence type="predicted"/>
<gene>
    <name evidence="1" type="ordered locus">Adeg_1713</name>
</gene>
<dbReference type="InterPro" id="IPR054230">
    <property type="entry name" value="DUF6955"/>
</dbReference>